<feature type="region of interest" description="Disordered" evidence="1">
    <location>
        <begin position="291"/>
        <end position="325"/>
    </location>
</feature>
<organism evidence="3 4">
    <name type="scientific">Streptomyces millisiae</name>
    <dbReference type="NCBI Taxonomy" id="3075542"/>
    <lineage>
        <taxon>Bacteria</taxon>
        <taxon>Bacillati</taxon>
        <taxon>Actinomycetota</taxon>
        <taxon>Actinomycetes</taxon>
        <taxon>Kitasatosporales</taxon>
        <taxon>Streptomycetaceae</taxon>
        <taxon>Streptomyces</taxon>
    </lineage>
</organism>
<accession>A0ABU2LRM5</accession>
<evidence type="ECO:0008006" key="5">
    <source>
        <dbReference type="Google" id="ProtNLM"/>
    </source>
</evidence>
<keyword evidence="2" id="KW-0472">Membrane</keyword>
<keyword evidence="2" id="KW-0812">Transmembrane</keyword>
<evidence type="ECO:0000313" key="4">
    <source>
        <dbReference type="Proteomes" id="UP001183420"/>
    </source>
</evidence>
<feature type="compositionally biased region" description="Basic and acidic residues" evidence="1">
    <location>
        <begin position="301"/>
        <end position="312"/>
    </location>
</feature>
<keyword evidence="2" id="KW-1133">Transmembrane helix</keyword>
<evidence type="ECO:0000256" key="1">
    <source>
        <dbReference type="SAM" id="MobiDB-lite"/>
    </source>
</evidence>
<proteinExistence type="predicted"/>
<gene>
    <name evidence="3" type="ORF">RNC47_18030</name>
</gene>
<feature type="region of interest" description="Disordered" evidence="1">
    <location>
        <begin position="1"/>
        <end position="21"/>
    </location>
</feature>
<dbReference type="Proteomes" id="UP001183420">
    <property type="component" value="Unassembled WGS sequence"/>
</dbReference>
<feature type="region of interest" description="Disordered" evidence="1">
    <location>
        <begin position="54"/>
        <end position="90"/>
    </location>
</feature>
<comment type="caution">
    <text evidence="3">The sequence shown here is derived from an EMBL/GenBank/DDBJ whole genome shotgun (WGS) entry which is preliminary data.</text>
</comment>
<sequence>MGRNGDSKFHGEPEGWRTGPEWRRRERRWWAGPVAGLVTVVVAVLAVRPELLTDRLSGGDAGPAPAEVLPAETERPTAPPPREALPDRPTLDDPFAGSPAREWADNADGIEMPEPEAVGVISAERMAEALDLAREFLVATNLDPEVIAGEVPEEGLAILDPTADVDDYVDRALSDPSREYDAASLFSRFHADHATLLGDVVKVRGRTEVTEGEDGSATLHLDYTFVYPLVAADGSEEVTRTIVRRTIDLQVLDPERWQITPGTLWPGEWRVDRGNDDCAVTDGFLNPLFDSQLWEQPPPSGEERDPYDRSEEVAESEDCGLVSRI</sequence>
<protein>
    <recommendedName>
        <fullName evidence="5">Aromatic ring-opening dioxygenase LigA</fullName>
    </recommendedName>
</protein>
<reference evidence="4" key="1">
    <citation type="submission" date="2023-07" db="EMBL/GenBank/DDBJ databases">
        <title>30 novel species of actinomycetes from the DSMZ collection.</title>
        <authorList>
            <person name="Nouioui I."/>
        </authorList>
    </citation>
    <scope>NUCLEOTIDE SEQUENCE [LARGE SCALE GENOMIC DNA]</scope>
    <source>
        <strain evidence="4">DSM 44918</strain>
    </source>
</reference>
<feature type="transmembrane region" description="Helical" evidence="2">
    <location>
        <begin position="29"/>
        <end position="47"/>
    </location>
</feature>
<evidence type="ECO:0000313" key="3">
    <source>
        <dbReference type="EMBL" id="MDT0320237.1"/>
    </source>
</evidence>
<keyword evidence="4" id="KW-1185">Reference proteome</keyword>
<name>A0ABU2LRM5_9ACTN</name>
<evidence type="ECO:0000256" key="2">
    <source>
        <dbReference type="SAM" id="Phobius"/>
    </source>
</evidence>
<dbReference type="RefSeq" id="WP_311600006.1">
    <property type="nucleotide sequence ID" value="NZ_JAVREM010000022.1"/>
</dbReference>
<dbReference type="EMBL" id="JAVREM010000022">
    <property type="protein sequence ID" value="MDT0320237.1"/>
    <property type="molecule type" value="Genomic_DNA"/>
</dbReference>